<dbReference type="EMBL" id="CU075930">
    <property type="status" value="NOT_ANNOTATED_CDS"/>
    <property type="molecule type" value="Genomic_DNA"/>
</dbReference>
<feature type="signal peptide" evidence="5">
    <location>
        <begin position="1"/>
        <end position="19"/>
    </location>
</feature>
<reference evidence="7 8" key="1">
    <citation type="journal article" date="2013" name="Nature">
        <title>The zebrafish reference genome sequence and its relationship to the human genome.</title>
        <authorList>
            <consortium name="Genome Reference Consortium Zebrafish"/>
            <person name="Howe K."/>
            <person name="Clark M.D."/>
            <person name="Torroja C.F."/>
            <person name="Torrance J."/>
            <person name="Berthelot C."/>
            <person name="Muffato M."/>
            <person name="Collins J.E."/>
            <person name="Humphray S."/>
            <person name="McLaren K."/>
            <person name="Matthews L."/>
            <person name="McLaren S."/>
            <person name="Sealy I."/>
            <person name="Caccamo M."/>
            <person name="Churcher C."/>
            <person name="Scott C."/>
            <person name="Barrett J.C."/>
            <person name="Koch R."/>
            <person name="Rauch G.J."/>
            <person name="White S."/>
            <person name="Chow W."/>
            <person name="Kilian B."/>
            <person name="Quintais L.T."/>
            <person name="Guerra-Assuncao J.A."/>
            <person name="Zhou Y."/>
            <person name="Gu Y."/>
            <person name="Yen J."/>
            <person name="Vogel J.H."/>
            <person name="Eyre T."/>
            <person name="Redmond S."/>
            <person name="Banerjee R."/>
            <person name="Chi J."/>
            <person name="Fu B."/>
            <person name="Langley E."/>
            <person name="Maguire S.F."/>
            <person name="Laird G.K."/>
            <person name="Lloyd D."/>
            <person name="Kenyon E."/>
            <person name="Donaldson S."/>
            <person name="Sehra H."/>
            <person name="Almeida-King J."/>
            <person name="Loveland J."/>
            <person name="Trevanion S."/>
            <person name="Jones M."/>
            <person name="Quail M."/>
            <person name="Willey D."/>
            <person name="Hunt A."/>
            <person name="Burton J."/>
            <person name="Sims S."/>
            <person name="McLay K."/>
            <person name="Plumb B."/>
            <person name="Davis J."/>
            <person name="Clee C."/>
            <person name="Oliver K."/>
            <person name="Clark R."/>
            <person name="Riddle C."/>
            <person name="Elliot D."/>
            <person name="Eliott D."/>
            <person name="Threadgold G."/>
            <person name="Harden G."/>
            <person name="Ware D."/>
            <person name="Begum S."/>
            <person name="Mortimore B."/>
            <person name="Mortimer B."/>
            <person name="Kerry G."/>
            <person name="Heath P."/>
            <person name="Phillimore B."/>
            <person name="Tracey A."/>
            <person name="Corby N."/>
            <person name="Dunn M."/>
            <person name="Johnson C."/>
            <person name="Wood J."/>
            <person name="Clark S."/>
            <person name="Pelan S."/>
            <person name="Griffiths G."/>
            <person name="Smith M."/>
            <person name="Glithero R."/>
            <person name="Howden P."/>
            <person name="Barker N."/>
            <person name="Lloyd C."/>
            <person name="Stevens C."/>
            <person name="Harley J."/>
            <person name="Holt K."/>
            <person name="Panagiotidis G."/>
            <person name="Lovell J."/>
            <person name="Beasley H."/>
            <person name="Henderson C."/>
            <person name="Gordon D."/>
            <person name="Auger K."/>
            <person name="Wright D."/>
            <person name="Collins J."/>
            <person name="Raisen C."/>
            <person name="Dyer L."/>
            <person name="Leung K."/>
            <person name="Robertson L."/>
            <person name="Ambridge K."/>
            <person name="Leongamornlert D."/>
            <person name="McGuire S."/>
            <person name="Gilderthorp R."/>
            <person name="Griffiths C."/>
            <person name="Manthravadi D."/>
            <person name="Nichol S."/>
            <person name="Barker G."/>
            <person name="Whitehead S."/>
            <person name="Kay M."/>
            <person name="Brown J."/>
            <person name="Murnane C."/>
            <person name="Gray E."/>
            <person name="Humphries M."/>
            <person name="Sycamore N."/>
            <person name="Barker D."/>
            <person name="Saunders D."/>
            <person name="Wallis J."/>
            <person name="Babbage A."/>
            <person name="Hammond S."/>
            <person name="Mashreghi-Mohammadi M."/>
            <person name="Barr L."/>
            <person name="Martin S."/>
            <person name="Wray P."/>
            <person name="Ellington A."/>
            <person name="Matthews N."/>
            <person name="Ellwood M."/>
            <person name="Woodmansey R."/>
            <person name="Clark G."/>
            <person name="Cooper J."/>
            <person name="Cooper J."/>
            <person name="Tromans A."/>
            <person name="Grafham D."/>
            <person name="Skuce C."/>
            <person name="Pandian R."/>
            <person name="Andrews R."/>
            <person name="Harrison E."/>
            <person name="Kimberley A."/>
            <person name="Garnett J."/>
            <person name="Fosker N."/>
            <person name="Hall R."/>
            <person name="Garner P."/>
            <person name="Kelly D."/>
            <person name="Bird C."/>
            <person name="Palmer S."/>
            <person name="Gehring I."/>
            <person name="Berger A."/>
            <person name="Dooley C.M."/>
            <person name="Ersan-Urun Z."/>
            <person name="Eser C."/>
            <person name="Geiger H."/>
            <person name="Geisler M."/>
            <person name="Karotki L."/>
            <person name="Kirn A."/>
            <person name="Konantz J."/>
            <person name="Konantz M."/>
            <person name="Oberlander M."/>
            <person name="Rudolph-Geiger S."/>
            <person name="Teucke M."/>
            <person name="Lanz C."/>
            <person name="Raddatz G."/>
            <person name="Osoegawa K."/>
            <person name="Zhu B."/>
            <person name="Rapp A."/>
            <person name="Widaa S."/>
            <person name="Langford C."/>
            <person name="Yang F."/>
            <person name="Schuster S.C."/>
            <person name="Carter N.P."/>
            <person name="Harrow J."/>
            <person name="Ning Z."/>
            <person name="Herrero J."/>
            <person name="Searle S.M."/>
            <person name="Enright A."/>
            <person name="Geisler R."/>
            <person name="Plasterk R.H."/>
            <person name="Lee C."/>
            <person name="Westerfield M."/>
            <person name="de Jong P.J."/>
            <person name="Zon L.I."/>
            <person name="Postlethwait J.H."/>
            <person name="Nusslein-Volhard C."/>
            <person name="Hubbard T.J."/>
            <person name="Roest Crollius H."/>
            <person name="Rogers J."/>
            <person name="Stemple D.L."/>
        </authorList>
    </citation>
    <scope>NUCLEOTIDE SEQUENCE [LARGE SCALE GENOMIC DNA]</scope>
    <source>
        <strain evidence="7">Tuebingen</strain>
    </source>
</reference>
<dbReference type="PANTHER" id="PTHR10583:SF4">
    <property type="entry name" value="SECRETOGRANIN-1"/>
    <property type="match status" value="1"/>
</dbReference>
<dbReference type="ZFIN" id="ZDB-GENE-070705-268">
    <property type="gene designation" value="chgb"/>
</dbReference>
<feature type="compositionally biased region" description="Basic residues" evidence="4">
    <location>
        <begin position="456"/>
        <end position="471"/>
    </location>
</feature>
<keyword evidence="5 9" id="KW-0732">Signal</keyword>
<feature type="domain" description="Elongation factor 1 beta central acidic region eukaryote" evidence="6">
    <location>
        <begin position="321"/>
        <end position="347"/>
    </location>
</feature>
<feature type="compositionally biased region" description="Basic residues" evidence="4">
    <location>
        <begin position="522"/>
        <end position="538"/>
    </location>
</feature>
<dbReference type="PRINTS" id="PR00659">
    <property type="entry name" value="CHROMOGRANIN"/>
</dbReference>
<feature type="chain" id="PRO_5035034970" evidence="5 9">
    <location>
        <begin position="20"/>
        <end position="676"/>
    </location>
</feature>
<keyword evidence="1" id="KW-0597">Phosphoprotein</keyword>
<dbReference type="STRING" id="7955.ENSDARP00000101923"/>
<feature type="compositionally biased region" description="Basic and acidic residues" evidence="4">
    <location>
        <begin position="199"/>
        <end position="211"/>
    </location>
</feature>
<feature type="compositionally biased region" description="Basic residues" evidence="4">
    <location>
        <begin position="397"/>
        <end position="412"/>
    </location>
</feature>
<dbReference type="PaxDb" id="7955-ENSDARP00000101923"/>
<organism evidence="7">
    <name type="scientific">Danio rerio</name>
    <name type="common">Zebrafish</name>
    <name type="synonym">Brachydanio rerio</name>
    <dbReference type="NCBI Taxonomy" id="7955"/>
    <lineage>
        <taxon>Eukaryota</taxon>
        <taxon>Metazoa</taxon>
        <taxon>Chordata</taxon>
        <taxon>Craniata</taxon>
        <taxon>Vertebrata</taxon>
        <taxon>Euteleostomi</taxon>
        <taxon>Actinopterygii</taxon>
        <taxon>Neopterygii</taxon>
        <taxon>Teleostei</taxon>
        <taxon>Ostariophysi</taxon>
        <taxon>Cypriniformes</taxon>
        <taxon>Danionidae</taxon>
        <taxon>Danioninae</taxon>
        <taxon>Danio</taxon>
    </lineage>
</organism>
<evidence type="ECO:0000313" key="8">
    <source>
        <dbReference type="Proteomes" id="UP000000437"/>
    </source>
</evidence>
<dbReference type="PANTHER" id="PTHR10583">
    <property type="entry name" value="CHROMOGRANIN"/>
    <property type="match status" value="1"/>
</dbReference>
<feature type="compositionally biased region" description="Acidic residues" evidence="4">
    <location>
        <begin position="544"/>
        <end position="558"/>
    </location>
</feature>
<proteinExistence type="predicted"/>
<dbReference type="Bgee" id="ENSDARG00000076500">
    <property type="expression patterns" value="Expressed in brain and 11 other cell types or tissues"/>
</dbReference>
<accession>A5WWH0</accession>
<dbReference type="GeneTree" id="ENSGT00650000094259"/>
<dbReference type="HOGENOM" id="CLU_406489_0_0_1"/>
<dbReference type="SMART" id="SM01182">
    <property type="entry name" value="EF-1_beta_acid"/>
    <property type="match status" value="5"/>
</dbReference>
<feature type="region of interest" description="Disordered" evidence="4">
    <location>
        <begin position="641"/>
        <end position="676"/>
    </location>
</feature>
<dbReference type="AGR" id="ZFIN:ZDB-GENE-070705-268"/>
<reference evidence="9" key="6">
    <citation type="journal article" date="2022" name="Elife">
        <title>Single-cell transcriptome reveals insights into the development and function of the zebrafish ovary.</title>
        <authorList>
            <person name="Liu Y."/>
            <person name="Kossack M.E."/>
            <person name="McFaul M.E."/>
            <person name="Christensen L.N."/>
            <person name="Siebert S."/>
            <person name="Wyatt S.R."/>
            <person name="Kamei C.N."/>
            <person name="Horst S."/>
            <person name="Arroyo N."/>
            <person name="Drummond I.A."/>
            <person name="Juliano C.E."/>
            <person name="Draper B.W."/>
        </authorList>
    </citation>
    <scope>NUCLEOTIDE SEQUENCE</scope>
    <source>
        <strain evidence="9">Tuebingen</strain>
    </source>
</reference>
<feature type="region of interest" description="Disordered" evidence="4">
    <location>
        <begin position="321"/>
        <end position="568"/>
    </location>
</feature>
<reference evidence="9" key="5">
    <citation type="journal article" date="2017" name="PLoS Biol.">
        <title>Lef1-dependent hypothalamic neurogenesis inhibits anxiety.</title>
        <authorList>
            <person name="Xie Y."/>
            <person name="Kaufmann D."/>
            <person name="Moulton M.J."/>
            <person name="Panahi S."/>
            <person name="Gaynes J.A."/>
            <person name="Watters H.N."/>
            <person name="Zhou D."/>
            <person name="Xue H.H."/>
            <person name="Fung C.M."/>
            <person name="Levine E.M."/>
            <person name="Letsou A."/>
            <person name="Brennan K.C."/>
            <person name="Dorsky R.I."/>
        </authorList>
    </citation>
    <scope>NUCLEOTIDE SEQUENCE</scope>
    <source>
        <strain evidence="9">Tuebingen</strain>
    </source>
</reference>
<reference evidence="9" key="3">
    <citation type="journal article" date="2015" name="Nat. Commun.">
        <title>RFX transcription factors are essential for hearing in mice.</title>
        <authorList>
            <person name="Elkon R."/>
            <person name="Milon B."/>
            <person name="Morrison L."/>
            <person name="Shah M."/>
            <person name="Vijayakumar S."/>
            <person name="Racherla M."/>
            <person name="Leitch C.C."/>
            <person name="Silipino L."/>
            <person name="Hadi S."/>
            <person name="Weiss-Gayet M."/>
            <person name="Barras E."/>
            <person name="Schmid C.D."/>
            <person name="Ait-Lounis A."/>
            <person name="Barnes A."/>
            <person name="Song Y."/>
            <person name="Eisenman D.J."/>
            <person name="Eliyahu E."/>
            <person name="Frolenkov G.I."/>
            <person name="Strome S.E."/>
            <person name="Durand B."/>
            <person name="Zaghloul N.A."/>
            <person name="Jones S.M."/>
            <person name="Reith W."/>
            <person name="Hertzano R."/>
        </authorList>
    </citation>
    <scope>NUCLEOTIDE SEQUENCE</scope>
    <source>
        <strain evidence="9">Tuebingen</strain>
    </source>
</reference>
<dbReference type="AlphaFoldDB" id="A5WWH0"/>
<reference evidence="9" key="4">
    <citation type="journal article" date="2016" name="BMC Genomics">
        <title>Gene evolution and gene expression after whole genome duplication in fish: the PhyloFish database.</title>
        <authorList>
            <person name="Pasquier J."/>
            <person name="Cabau C."/>
            <person name="Nguyen T."/>
            <person name="Jouanno E."/>
            <person name="Severac D."/>
            <person name="Braasch I."/>
            <person name="Journot L."/>
            <person name="Pontarotti P."/>
            <person name="Klopp C."/>
            <person name="Postlethwait J.H."/>
            <person name="Guiguen Y."/>
            <person name="Bobe J."/>
        </authorList>
    </citation>
    <scope>NUCLEOTIDE SEQUENCE</scope>
    <source>
        <strain evidence="9">Tuebingen</strain>
    </source>
</reference>
<evidence type="ECO:0000313" key="7">
    <source>
        <dbReference type="Ensembl" id="ENSDARP00000101923"/>
    </source>
</evidence>
<feature type="domain" description="Elongation factor 1 beta central acidic region eukaryote" evidence="6">
    <location>
        <begin position="155"/>
        <end position="180"/>
    </location>
</feature>
<accession>A0A8M1NHE5</accession>
<dbReference type="RefSeq" id="NP_001121826.1">
    <property type="nucleotide sequence ID" value="NM_001128354.1"/>
</dbReference>
<evidence type="ECO:0000256" key="3">
    <source>
        <dbReference type="ARBA" id="ARBA00022685"/>
    </source>
</evidence>
<gene>
    <name evidence="7 9 10" type="primary">chgb</name>
    <name evidence="9" type="synonym">si:ch73-355e4.2</name>
    <name evidence="9" type="synonym">si:cu075930.2</name>
</gene>
<dbReference type="GO" id="GO:0030141">
    <property type="term" value="C:secretory granule"/>
    <property type="evidence" value="ECO:0007669"/>
    <property type="project" value="InterPro"/>
</dbReference>
<feature type="compositionally biased region" description="Basic and acidic residues" evidence="4">
    <location>
        <begin position="175"/>
        <end position="187"/>
    </location>
</feature>
<feature type="compositionally biased region" description="Basic and acidic residues" evidence="4">
    <location>
        <begin position="223"/>
        <end position="235"/>
    </location>
</feature>
<sequence length="676" mass="81823">MKFAAFLCVFVFLAADGGSIPVEQDSRREGLLTKCLVEILSKELYKTDDTPLHPECRNILSQGSDHSKDVKNTKEPTQEELKKPREESKVKDEELIDHLHKAADKREELGDERSQEEFPSFVKRTKDRREEMDDERSQEEFPSFMKRGIKGKREGMDDERSQEEFPSFMKRRLKEKREGMDDDRSQEEFPSFMKRRLKEKREGMDDDRSQEEFPSFMKRRLKEKREGMDDERSQEEFPSFYKRFNMHKREDSDDRSQEEFPQKRFFSMIYKRDNPDEERSQEEFPFYEYKRSHLLTSREKRNDLDYDRSQEAFPSYMIKRTYGDGDEEDEGIEKRIWKPTHRYHHKKKHHKRSENGDIEEPDYDRSQEDFPSYVNKRNYMNGEEMDEESEEREKRIWKPTHRYHHKKKHHKRSENGDIEDPDYDRSQEDFPSYNKRTYGDGDEMDEESEEIEKRIWKPTHRYHHKKKHHKRSENGDIEEPDYDRSQEDFPSKRSQGHYKQTEDLANAQPEESEEQDEDIAKRYWKPTHRYHHKKHYRNKRGDSIELEDESEASQEAEEELNKGQLSSAEAALRYLTNKKKELEERLLNKGDVYEKRSPWIDRGYYRPAWYKRSQKAGESMDQQPYHTLEELAKTLRYKRGLISQEESPEEEISAPQQELKELEELASEDQQMTETT</sequence>
<feature type="compositionally biased region" description="Basic and acidic residues" evidence="4">
    <location>
        <begin position="65"/>
        <end position="116"/>
    </location>
</feature>
<keyword evidence="3" id="KW-0165">Cleavage on pair of basic residues</keyword>
<feature type="region of interest" description="Disordered" evidence="4">
    <location>
        <begin position="51"/>
        <end position="241"/>
    </location>
</feature>
<reference evidence="9" key="7">
    <citation type="submission" date="2025-04" db="UniProtKB">
        <authorList>
            <consortium name="RefSeq"/>
        </authorList>
    </citation>
    <scope>IDENTIFICATION</scope>
    <source>
        <strain evidence="9">Tuebingen</strain>
    </source>
</reference>
<dbReference type="InterPro" id="IPR018940">
    <property type="entry name" value="EF-1_beta_acid_region_euk"/>
</dbReference>
<dbReference type="OMA" id="RPGHKHQ"/>
<protein>
    <submittedName>
        <fullName evidence="7">Chromogranin B</fullName>
    </submittedName>
    <submittedName>
        <fullName evidence="9">Secretogranin-1 precursor</fullName>
    </submittedName>
</protein>
<feature type="compositionally biased region" description="Basic and acidic residues" evidence="4">
    <location>
        <begin position="482"/>
        <end position="491"/>
    </location>
</feature>
<dbReference type="CTD" id="1114"/>
<evidence type="ECO:0000313" key="9">
    <source>
        <dbReference type="RefSeq" id="NP_001121826.1"/>
    </source>
</evidence>
<evidence type="ECO:0000313" key="10">
    <source>
        <dbReference type="ZFIN" id="ZDB-GENE-070705-268"/>
    </source>
</evidence>
<dbReference type="Ensembl" id="ENSDART00000113454.4">
    <property type="protein sequence ID" value="ENSDARP00000101923.3"/>
    <property type="gene ID" value="ENSDARG00000076500.4"/>
</dbReference>
<evidence type="ECO:0000256" key="4">
    <source>
        <dbReference type="SAM" id="MobiDB-lite"/>
    </source>
</evidence>
<dbReference type="InterPro" id="IPR001819">
    <property type="entry name" value="Chromogranin_AB"/>
</dbReference>
<name>A5WWH0_DANRE</name>
<feature type="compositionally biased region" description="Acidic residues" evidence="4">
    <location>
        <begin position="440"/>
        <end position="450"/>
    </location>
</feature>
<dbReference type="eggNOG" id="ENOG502QRBF">
    <property type="taxonomic scope" value="Eukaryota"/>
</dbReference>
<feature type="domain" description="Elongation factor 1 beta central acidic region eukaryote" evidence="6">
    <location>
        <begin position="441"/>
        <end position="466"/>
    </location>
</feature>
<evidence type="ECO:0000259" key="6">
    <source>
        <dbReference type="SMART" id="SM01182"/>
    </source>
</evidence>
<evidence type="ECO:0000256" key="1">
    <source>
        <dbReference type="ARBA" id="ARBA00022553"/>
    </source>
</evidence>
<feature type="domain" description="Elongation factor 1 beta central acidic region eukaryote" evidence="6">
    <location>
        <begin position="509"/>
        <end position="534"/>
    </location>
</feature>
<keyword evidence="8" id="KW-1185">Reference proteome</keyword>
<dbReference type="KEGG" id="dre:792853"/>
<dbReference type="Proteomes" id="UP000000437">
    <property type="component" value="Chromosome 20"/>
</dbReference>
<feature type="compositionally biased region" description="Basic and acidic residues" evidence="4">
    <location>
        <begin position="151"/>
        <end position="163"/>
    </location>
</feature>
<feature type="domain" description="Elongation factor 1 beta central acidic region eukaryote" evidence="6">
    <location>
        <begin position="380"/>
        <end position="407"/>
    </location>
</feature>
<feature type="compositionally biased region" description="Basic residues" evidence="4">
    <location>
        <begin position="337"/>
        <end position="352"/>
    </location>
</feature>
<keyword evidence="2" id="KW-0765">Sulfation</keyword>
<dbReference type="GeneID" id="792853"/>
<evidence type="ECO:0000256" key="5">
    <source>
        <dbReference type="SAM" id="SignalP"/>
    </source>
</evidence>
<evidence type="ECO:0000256" key="2">
    <source>
        <dbReference type="ARBA" id="ARBA00022641"/>
    </source>
</evidence>
<reference evidence="7" key="2">
    <citation type="submission" date="2013-08" db="UniProtKB">
        <authorList>
            <consortium name="Ensembl"/>
        </authorList>
    </citation>
    <scope>IDENTIFICATION</scope>
    <source>
        <strain evidence="7">Tuebingen</strain>
    </source>
</reference>
<dbReference type="OrthoDB" id="9907623at2759"/>